<dbReference type="RefSeq" id="WP_042642521.1">
    <property type="nucleotide sequence ID" value="NZ_CDDF01000012.1"/>
</dbReference>
<evidence type="ECO:0000313" key="2">
    <source>
        <dbReference type="Proteomes" id="UP001596132"/>
    </source>
</evidence>
<reference evidence="2" key="1">
    <citation type="journal article" date="2019" name="Int. J. Syst. Evol. Microbiol.">
        <title>The Global Catalogue of Microorganisms (GCM) 10K type strain sequencing project: providing services to taxonomists for standard genome sequencing and annotation.</title>
        <authorList>
            <consortium name="The Broad Institute Genomics Platform"/>
            <consortium name="The Broad Institute Genome Sequencing Center for Infectious Disease"/>
            <person name="Wu L."/>
            <person name="Ma J."/>
        </authorList>
    </citation>
    <scope>NUCLEOTIDE SEQUENCE [LARGE SCALE GENOMIC DNA]</scope>
    <source>
        <strain evidence="2">KCTC 15012</strain>
    </source>
</reference>
<protein>
    <recommendedName>
        <fullName evidence="3">Protein kinase domain-containing protein</fullName>
    </recommendedName>
</protein>
<organism evidence="1 2">
    <name type="scientific">Aeromonas eucrenophila</name>
    <dbReference type="NCBI Taxonomy" id="649"/>
    <lineage>
        <taxon>Bacteria</taxon>
        <taxon>Pseudomonadati</taxon>
        <taxon>Pseudomonadota</taxon>
        <taxon>Gammaproteobacteria</taxon>
        <taxon>Aeromonadales</taxon>
        <taxon>Aeromonadaceae</taxon>
        <taxon>Aeromonas</taxon>
    </lineage>
</organism>
<proteinExistence type="predicted"/>
<dbReference type="InterPro" id="IPR011009">
    <property type="entry name" value="Kinase-like_dom_sf"/>
</dbReference>
<dbReference type="SUPFAM" id="SSF56112">
    <property type="entry name" value="Protein kinase-like (PK-like)"/>
    <property type="match status" value="1"/>
</dbReference>
<evidence type="ECO:0000313" key="1">
    <source>
        <dbReference type="EMBL" id="MFC5707971.1"/>
    </source>
</evidence>
<gene>
    <name evidence="1" type="ORF">ACFPVW_18315</name>
</gene>
<name>A0ABW0YE01_9GAMM</name>
<sequence length="370" mass="41745">MNPKVAARQARLLQMLENKEEIRIGRERDCPLPLAQLLRLAEGHPDVLKVYGHGLTAEVFHLKVEDHHWCLKRRRQESLVANVDGQTAFLTELERRREIESLRELHPTILSNVVCTSFGSARAGVLVSPWLRGDPVHKLDERNLAQMLAIEAELAHWGWFDWDPSPGNLLDDGQQISVFDFGYMWPFDPRHEFNSNGLSDPEFHVPERLETRTLSGLWLDAADPMPQFRHWRELCLAWAKSELQYLNREGASAAVLARLQGLVGEWSAALASDEALAASWWRDMYRSHRLDILDDLSGKSCGPLTLRRLDWLEMAVGEHFPALVDNLGPDEAGLGQTGLLQKLAGLREQIRAYQLPASTRVASGAGHATV</sequence>
<dbReference type="Proteomes" id="UP001596132">
    <property type="component" value="Unassembled WGS sequence"/>
</dbReference>
<keyword evidence="2" id="KW-1185">Reference proteome</keyword>
<evidence type="ECO:0008006" key="3">
    <source>
        <dbReference type="Google" id="ProtNLM"/>
    </source>
</evidence>
<accession>A0ABW0YE01</accession>
<dbReference type="EMBL" id="JBHSPP010000017">
    <property type="protein sequence ID" value="MFC5707971.1"/>
    <property type="molecule type" value="Genomic_DNA"/>
</dbReference>
<comment type="caution">
    <text evidence="1">The sequence shown here is derived from an EMBL/GenBank/DDBJ whole genome shotgun (WGS) entry which is preliminary data.</text>
</comment>